<evidence type="ECO:0000313" key="2">
    <source>
        <dbReference type="Proteomes" id="UP000235392"/>
    </source>
</evidence>
<reference evidence="1 2" key="1">
    <citation type="submission" date="2017-11" db="EMBL/GenBank/DDBJ databases">
        <title>De novo assembly and phasing of dikaryotic genomes from two isolates of Puccinia coronata f. sp. avenae, the causal agent of oat crown rust.</title>
        <authorList>
            <person name="Miller M.E."/>
            <person name="Zhang Y."/>
            <person name="Omidvar V."/>
            <person name="Sperschneider J."/>
            <person name="Schwessinger B."/>
            <person name="Raley C."/>
            <person name="Palmer J.M."/>
            <person name="Garnica D."/>
            <person name="Upadhyaya N."/>
            <person name="Rathjen J."/>
            <person name="Taylor J.M."/>
            <person name="Park R.F."/>
            <person name="Dodds P.N."/>
            <person name="Hirsch C.D."/>
            <person name="Kianian S.F."/>
            <person name="Figueroa M."/>
        </authorList>
    </citation>
    <scope>NUCLEOTIDE SEQUENCE [LARGE SCALE GENOMIC DNA]</scope>
    <source>
        <strain evidence="1">12SD80</strain>
    </source>
</reference>
<protein>
    <submittedName>
        <fullName evidence="1">Uncharacterized protein</fullName>
    </submittedName>
</protein>
<comment type="caution">
    <text evidence="1">The sequence shown here is derived from an EMBL/GenBank/DDBJ whole genome shotgun (WGS) entry which is preliminary data.</text>
</comment>
<dbReference type="Proteomes" id="UP000235392">
    <property type="component" value="Unassembled WGS sequence"/>
</dbReference>
<name>A0A2N5TDD8_9BASI</name>
<dbReference type="EMBL" id="PGCI01000631">
    <property type="protein sequence ID" value="PLW23517.1"/>
    <property type="molecule type" value="Genomic_DNA"/>
</dbReference>
<feature type="non-terminal residue" evidence="1">
    <location>
        <position position="63"/>
    </location>
</feature>
<gene>
    <name evidence="1" type="ORF">PCASD_12035</name>
</gene>
<sequence length="63" mass="7384">MSSNFSDPAYYYNGTWDPADSTNSPPKYHYMQSLVYNPDTPMRSPQPISPLYCYFDGDRYLQE</sequence>
<proteinExistence type="predicted"/>
<dbReference type="AlphaFoldDB" id="A0A2N5TDD8"/>
<accession>A0A2N5TDD8</accession>
<evidence type="ECO:0000313" key="1">
    <source>
        <dbReference type="EMBL" id="PLW23517.1"/>
    </source>
</evidence>
<organism evidence="1 2">
    <name type="scientific">Puccinia coronata f. sp. avenae</name>
    <dbReference type="NCBI Taxonomy" id="200324"/>
    <lineage>
        <taxon>Eukaryota</taxon>
        <taxon>Fungi</taxon>
        <taxon>Dikarya</taxon>
        <taxon>Basidiomycota</taxon>
        <taxon>Pucciniomycotina</taxon>
        <taxon>Pucciniomycetes</taxon>
        <taxon>Pucciniales</taxon>
        <taxon>Pucciniaceae</taxon>
        <taxon>Puccinia</taxon>
    </lineage>
</organism>